<organism evidence="2 3">
    <name type="scientific">Paspalum notatum var. saurae</name>
    <dbReference type="NCBI Taxonomy" id="547442"/>
    <lineage>
        <taxon>Eukaryota</taxon>
        <taxon>Viridiplantae</taxon>
        <taxon>Streptophyta</taxon>
        <taxon>Embryophyta</taxon>
        <taxon>Tracheophyta</taxon>
        <taxon>Spermatophyta</taxon>
        <taxon>Magnoliopsida</taxon>
        <taxon>Liliopsida</taxon>
        <taxon>Poales</taxon>
        <taxon>Poaceae</taxon>
        <taxon>PACMAD clade</taxon>
        <taxon>Panicoideae</taxon>
        <taxon>Andropogonodae</taxon>
        <taxon>Paspaleae</taxon>
        <taxon>Paspalinae</taxon>
        <taxon>Paspalum</taxon>
    </lineage>
</organism>
<accession>A0AAQ3PG74</accession>
<gene>
    <name evidence="2" type="ORF">U9M48_001777</name>
</gene>
<name>A0AAQ3PG74_PASNO</name>
<feature type="region of interest" description="Disordered" evidence="1">
    <location>
        <begin position="100"/>
        <end position="135"/>
    </location>
</feature>
<protein>
    <submittedName>
        <fullName evidence="2">Uncharacterized protein</fullName>
    </submittedName>
</protein>
<evidence type="ECO:0000256" key="1">
    <source>
        <dbReference type="SAM" id="MobiDB-lite"/>
    </source>
</evidence>
<sequence length="257" mass="28139">MTGRIHLNSQRSRLAAAPLESRRPPCPVAPSSARTRQRPPQACAAASLRRRRRLRIAALPLAADRRGSWLPWRAPSPILCGLCDCTPAWPRCRGIAHHPVGRRASASPVGRRRLAAGSATAAQQGAKLPTGQQQDTIDEEMKDVSAPNLDQRAPCSTEHPSRLVALAASTCWQLPPYMCPWPPTCSCKRVSTSSYMDVWVSPCPRFYNALALLHASSCRMAARVLHVQYCRGCYRNIIKNSNGMCCIVLLFSCGVGM</sequence>
<dbReference type="EMBL" id="CP144745">
    <property type="protein sequence ID" value="WVZ50534.1"/>
    <property type="molecule type" value="Genomic_DNA"/>
</dbReference>
<feature type="region of interest" description="Disordered" evidence="1">
    <location>
        <begin position="1"/>
        <end position="41"/>
    </location>
</feature>
<keyword evidence="3" id="KW-1185">Reference proteome</keyword>
<evidence type="ECO:0000313" key="2">
    <source>
        <dbReference type="EMBL" id="WVZ50534.1"/>
    </source>
</evidence>
<dbReference type="AlphaFoldDB" id="A0AAQ3PG74"/>
<proteinExistence type="predicted"/>
<reference evidence="2 3" key="1">
    <citation type="submission" date="2024-02" db="EMBL/GenBank/DDBJ databases">
        <title>High-quality chromosome-scale genome assembly of Pensacola bahiagrass (Paspalum notatum Flugge var. saurae).</title>
        <authorList>
            <person name="Vega J.M."/>
            <person name="Podio M."/>
            <person name="Orjuela J."/>
            <person name="Siena L.A."/>
            <person name="Pessino S.C."/>
            <person name="Combes M.C."/>
            <person name="Mariac C."/>
            <person name="Albertini E."/>
            <person name="Pupilli F."/>
            <person name="Ortiz J.P.A."/>
            <person name="Leblanc O."/>
        </authorList>
    </citation>
    <scope>NUCLEOTIDE SEQUENCE [LARGE SCALE GENOMIC DNA]</scope>
    <source>
        <strain evidence="2">R1</strain>
        <tissue evidence="2">Leaf</tissue>
    </source>
</reference>
<evidence type="ECO:0000313" key="3">
    <source>
        <dbReference type="Proteomes" id="UP001341281"/>
    </source>
</evidence>
<feature type="compositionally biased region" description="Low complexity" evidence="1">
    <location>
        <begin position="115"/>
        <end position="126"/>
    </location>
</feature>
<dbReference type="Proteomes" id="UP001341281">
    <property type="component" value="Chromosome 01"/>
</dbReference>